<protein>
    <submittedName>
        <fullName evidence="2">Uncharacterized protein</fullName>
    </submittedName>
</protein>
<dbReference type="CDD" id="cd09272">
    <property type="entry name" value="RNase_HI_RT_Ty1"/>
    <property type="match status" value="1"/>
</dbReference>
<feature type="region of interest" description="Disordered" evidence="1">
    <location>
        <begin position="168"/>
        <end position="188"/>
    </location>
</feature>
<dbReference type="EMBL" id="JACGWL010000015">
    <property type="protein sequence ID" value="KAK4385982.1"/>
    <property type="molecule type" value="Genomic_DNA"/>
</dbReference>
<reference evidence="2" key="1">
    <citation type="submission" date="2020-06" db="EMBL/GenBank/DDBJ databases">
        <authorList>
            <person name="Li T."/>
            <person name="Hu X."/>
            <person name="Zhang T."/>
            <person name="Song X."/>
            <person name="Zhang H."/>
            <person name="Dai N."/>
            <person name="Sheng W."/>
            <person name="Hou X."/>
            <person name="Wei L."/>
        </authorList>
    </citation>
    <scope>NUCLEOTIDE SEQUENCE</scope>
    <source>
        <strain evidence="2">K16</strain>
        <tissue evidence="2">Leaf</tissue>
    </source>
</reference>
<reference evidence="2" key="2">
    <citation type="journal article" date="2024" name="Plant">
        <title>Genomic evolution and insights into agronomic trait innovations of Sesamum species.</title>
        <authorList>
            <person name="Miao H."/>
            <person name="Wang L."/>
            <person name="Qu L."/>
            <person name="Liu H."/>
            <person name="Sun Y."/>
            <person name="Le M."/>
            <person name="Wang Q."/>
            <person name="Wei S."/>
            <person name="Zheng Y."/>
            <person name="Lin W."/>
            <person name="Duan Y."/>
            <person name="Cao H."/>
            <person name="Xiong S."/>
            <person name="Wang X."/>
            <person name="Wei L."/>
            <person name="Li C."/>
            <person name="Ma Q."/>
            <person name="Ju M."/>
            <person name="Zhao R."/>
            <person name="Li G."/>
            <person name="Mu C."/>
            <person name="Tian Q."/>
            <person name="Mei H."/>
            <person name="Zhang T."/>
            <person name="Gao T."/>
            <person name="Zhang H."/>
        </authorList>
    </citation>
    <scope>NUCLEOTIDE SEQUENCE</scope>
    <source>
        <strain evidence="2">K16</strain>
    </source>
</reference>
<dbReference type="PANTHER" id="PTHR34222:SF99">
    <property type="entry name" value="PROTEIN, PUTATIVE-RELATED"/>
    <property type="match status" value="1"/>
</dbReference>
<evidence type="ECO:0000313" key="2">
    <source>
        <dbReference type="EMBL" id="KAK4385982.1"/>
    </source>
</evidence>
<evidence type="ECO:0000256" key="1">
    <source>
        <dbReference type="SAM" id="MobiDB-lite"/>
    </source>
</evidence>
<accession>A0AAE2BHV4</accession>
<comment type="caution">
    <text evidence="2">The sequence shown here is derived from an EMBL/GenBank/DDBJ whole genome shotgun (WGS) entry which is preliminary data.</text>
</comment>
<evidence type="ECO:0000313" key="3">
    <source>
        <dbReference type="Proteomes" id="UP001289374"/>
    </source>
</evidence>
<gene>
    <name evidence="2" type="ORF">Sango_2468800</name>
</gene>
<organism evidence="2 3">
    <name type="scientific">Sesamum angolense</name>
    <dbReference type="NCBI Taxonomy" id="2727404"/>
    <lineage>
        <taxon>Eukaryota</taxon>
        <taxon>Viridiplantae</taxon>
        <taxon>Streptophyta</taxon>
        <taxon>Embryophyta</taxon>
        <taxon>Tracheophyta</taxon>
        <taxon>Spermatophyta</taxon>
        <taxon>Magnoliopsida</taxon>
        <taxon>eudicotyledons</taxon>
        <taxon>Gunneridae</taxon>
        <taxon>Pentapetalae</taxon>
        <taxon>asterids</taxon>
        <taxon>lamiids</taxon>
        <taxon>Lamiales</taxon>
        <taxon>Pedaliaceae</taxon>
        <taxon>Sesamum</taxon>
    </lineage>
</organism>
<proteinExistence type="predicted"/>
<dbReference type="PANTHER" id="PTHR34222">
    <property type="entry name" value="GAG_PRE-INTEGRS DOMAIN-CONTAINING PROTEIN"/>
    <property type="match status" value="1"/>
</dbReference>
<sequence length="489" mass="54930">MKLDFIDGTAVRPAGNDEVFKNGIILIPCYNVRLDRFTEQYTKLKILWNELMYLAPIPKCACTGCTCGASKEMAEIHASNQLIQFLVGLNGVYEQARSQILLLEPLPSVTKAYSMLLRMEKQMQKSGHSRGTCFKIHGVLEWYKDLTYQRKKTGSKARGFAVVIDDEKDDLDSSPAPSENRTTAPIPPSYSVDVVRNTDCILPIRRSQRTHTKSSWLIDFVCYLTDPSSSPTIATFSPAYLGFLASLSLLQEPRSYRQASSSPQKRVINFKCVYKVKLKYDGSVEGYKASKPRVNGIKSLQRVWVSMVLDNLSMITVFFQAGGFWVHCSLSIARSNLSLRQDILSTLSLTVDYLKRTIESIPPASLPYPLACCTPYGQVFERRSLTGFCVFLGDALISWKTKKQCTVSCSSAEAEYRSMAAIVCELKWISYFLRDFGVSAVAPIPLHCDNQTALHIMVNPTKYLDIDCHIVRNCYKDGFTDPVFLGNKD</sequence>
<keyword evidence="3" id="KW-1185">Reference proteome</keyword>
<name>A0AAE2BHV4_9LAMI</name>
<dbReference type="Proteomes" id="UP001289374">
    <property type="component" value="Unassembled WGS sequence"/>
</dbReference>
<dbReference type="AlphaFoldDB" id="A0AAE2BHV4"/>